<name>A0ABW1WFR6_9BACL</name>
<dbReference type="InterPro" id="IPR027417">
    <property type="entry name" value="P-loop_NTPase"/>
</dbReference>
<protein>
    <submittedName>
        <fullName evidence="3">AAA family ATPase</fullName>
    </submittedName>
</protein>
<dbReference type="InterPro" id="IPR050764">
    <property type="entry name" value="CbbQ/NirQ/NorQ/GpvN"/>
</dbReference>
<evidence type="ECO:0000313" key="3">
    <source>
        <dbReference type="EMBL" id="MFC6387421.1"/>
    </source>
</evidence>
<evidence type="ECO:0000259" key="1">
    <source>
        <dbReference type="Pfam" id="PF07726"/>
    </source>
</evidence>
<organism evidence="3 4">
    <name type="scientific">Sporolactobacillus kofuensis</name>
    <dbReference type="NCBI Taxonomy" id="269672"/>
    <lineage>
        <taxon>Bacteria</taxon>
        <taxon>Bacillati</taxon>
        <taxon>Bacillota</taxon>
        <taxon>Bacilli</taxon>
        <taxon>Bacillales</taxon>
        <taxon>Sporolactobacillaceae</taxon>
        <taxon>Sporolactobacillus</taxon>
    </lineage>
</organism>
<dbReference type="RefSeq" id="WP_253077171.1">
    <property type="nucleotide sequence ID" value="NZ_JAMXWN010000016.1"/>
</dbReference>
<dbReference type="PANTHER" id="PTHR42759:SF5">
    <property type="entry name" value="METHANOL DEHYDROGENASE REGULATOR"/>
    <property type="match status" value="1"/>
</dbReference>
<dbReference type="Proteomes" id="UP001596267">
    <property type="component" value="Unassembled WGS sequence"/>
</dbReference>
<dbReference type="PANTHER" id="PTHR42759">
    <property type="entry name" value="MOXR FAMILY PROTEIN"/>
    <property type="match status" value="1"/>
</dbReference>
<dbReference type="Pfam" id="PF07726">
    <property type="entry name" value="AAA_3"/>
    <property type="match status" value="1"/>
</dbReference>
<accession>A0ABW1WFR6</accession>
<keyword evidence="4" id="KW-1185">Reference proteome</keyword>
<dbReference type="CDD" id="cd00009">
    <property type="entry name" value="AAA"/>
    <property type="match status" value="1"/>
</dbReference>
<dbReference type="Gene3D" id="1.10.8.80">
    <property type="entry name" value="Magnesium chelatase subunit I, C-Terminal domain"/>
    <property type="match status" value="1"/>
</dbReference>
<dbReference type="SUPFAM" id="SSF52540">
    <property type="entry name" value="P-loop containing nucleoside triphosphate hydrolases"/>
    <property type="match status" value="1"/>
</dbReference>
<gene>
    <name evidence="3" type="ORF">ACFP7A_12510</name>
</gene>
<dbReference type="PIRSF" id="PIRSF002849">
    <property type="entry name" value="AAA_ATPase_chaperone_MoxR_prd"/>
    <property type="match status" value="1"/>
</dbReference>
<proteinExistence type="predicted"/>
<dbReference type="InterPro" id="IPR041628">
    <property type="entry name" value="ChlI/MoxR_AAA_lid"/>
</dbReference>
<dbReference type="InterPro" id="IPR011703">
    <property type="entry name" value="ATPase_AAA-3"/>
</dbReference>
<comment type="caution">
    <text evidence="3">The sequence shown here is derived from an EMBL/GenBank/DDBJ whole genome shotgun (WGS) entry which is preliminary data.</text>
</comment>
<feature type="domain" description="ATPase AAA-3" evidence="1">
    <location>
        <begin position="41"/>
        <end position="171"/>
    </location>
</feature>
<dbReference type="EMBL" id="JBHSTQ010000014">
    <property type="protein sequence ID" value="MFC6387421.1"/>
    <property type="molecule type" value="Genomic_DNA"/>
</dbReference>
<evidence type="ECO:0000259" key="2">
    <source>
        <dbReference type="Pfam" id="PF17863"/>
    </source>
</evidence>
<feature type="domain" description="ChlI/MoxR AAA lid" evidence="2">
    <location>
        <begin position="234"/>
        <end position="301"/>
    </location>
</feature>
<evidence type="ECO:0000313" key="4">
    <source>
        <dbReference type="Proteomes" id="UP001596267"/>
    </source>
</evidence>
<sequence>MNSRVAMHHLISDLIDHVETVVVGKRHVVKLISVALLAGGHVLIEDIPGVGKTVLVHAIAKSVGADFKRIQFTPDLLPSDITGLSIYNQKKGQFEFRPGPLMGNIILADEINRTSPKTQSALLEGMAEGHVTVDGVTRDLPELFFVMATQNPVDYEGTYALPEAQLDRFLIKLSMGYPDRKDELSLLNRVQDQDPLRRLTPILSVTDILKLRHQVSSVYVSEEMKNYIMDLIEATRAHPLITLGVSPRGTIALFQAVQAYAFIEQRDYAIPDDVKAVAPYVLGHRLLLNQEALYDHQNGKELIGDLIETIKVPVMKRETVK</sequence>
<dbReference type="Pfam" id="PF17863">
    <property type="entry name" value="AAA_lid_2"/>
    <property type="match status" value="1"/>
</dbReference>
<reference evidence="4" key="1">
    <citation type="journal article" date="2019" name="Int. J. Syst. Evol. Microbiol.">
        <title>The Global Catalogue of Microorganisms (GCM) 10K type strain sequencing project: providing services to taxonomists for standard genome sequencing and annotation.</title>
        <authorList>
            <consortium name="The Broad Institute Genomics Platform"/>
            <consortium name="The Broad Institute Genome Sequencing Center for Infectious Disease"/>
            <person name="Wu L."/>
            <person name="Ma J."/>
        </authorList>
    </citation>
    <scope>NUCLEOTIDE SEQUENCE [LARGE SCALE GENOMIC DNA]</scope>
    <source>
        <strain evidence="4">CCUG 42001</strain>
    </source>
</reference>
<dbReference type="Gene3D" id="3.40.50.300">
    <property type="entry name" value="P-loop containing nucleotide triphosphate hydrolases"/>
    <property type="match status" value="1"/>
</dbReference>